<evidence type="ECO:0000256" key="1">
    <source>
        <dbReference type="SAM" id="Phobius"/>
    </source>
</evidence>
<dbReference type="Gene3D" id="3.10.350.10">
    <property type="entry name" value="LysM domain"/>
    <property type="match status" value="1"/>
</dbReference>
<keyword evidence="1" id="KW-0472">Membrane</keyword>
<dbReference type="PANTHER" id="PTHR33648:SF15">
    <property type="entry name" value="OS04G0572800 PROTEIN"/>
    <property type="match status" value="1"/>
</dbReference>
<name>A0A7J7HJ68_CAMSI</name>
<dbReference type="EMBL" id="JACBKZ010000004">
    <property type="protein sequence ID" value="KAF5952942.1"/>
    <property type="molecule type" value="Genomic_DNA"/>
</dbReference>
<protein>
    <recommendedName>
        <fullName evidence="4">LysM domain-containing protein</fullName>
    </recommendedName>
</protein>
<reference evidence="3" key="1">
    <citation type="journal article" date="2020" name="Nat. Commun.">
        <title>Genome assembly of wild tea tree DASZ reveals pedigree and selection history of tea varieties.</title>
        <authorList>
            <person name="Zhang W."/>
            <person name="Zhang Y."/>
            <person name="Qiu H."/>
            <person name="Guo Y."/>
            <person name="Wan H."/>
            <person name="Zhang X."/>
            <person name="Scossa F."/>
            <person name="Alseekh S."/>
            <person name="Zhang Q."/>
            <person name="Wang P."/>
            <person name="Xu L."/>
            <person name="Schmidt M.H."/>
            <person name="Jia X."/>
            <person name="Li D."/>
            <person name="Zhu A."/>
            <person name="Guo F."/>
            <person name="Chen W."/>
            <person name="Ni D."/>
            <person name="Usadel B."/>
            <person name="Fernie A.R."/>
            <person name="Wen W."/>
        </authorList>
    </citation>
    <scope>NUCLEOTIDE SEQUENCE [LARGE SCALE GENOMIC DNA]</scope>
    <source>
        <strain evidence="3">cv. G240</strain>
    </source>
</reference>
<evidence type="ECO:0000313" key="2">
    <source>
        <dbReference type="EMBL" id="KAF5952942.1"/>
    </source>
</evidence>
<reference evidence="2 3" key="2">
    <citation type="submission" date="2020-07" db="EMBL/GenBank/DDBJ databases">
        <title>Genome assembly of wild tea tree DASZ reveals pedigree and selection history of tea varieties.</title>
        <authorList>
            <person name="Zhang W."/>
        </authorList>
    </citation>
    <scope>NUCLEOTIDE SEQUENCE [LARGE SCALE GENOMIC DNA]</scope>
    <source>
        <strain evidence="3">cv. G240</strain>
        <tissue evidence="2">Leaf</tissue>
    </source>
</reference>
<dbReference type="PANTHER" id="PTHR33648">
    <property type="entry name" value="EMBRYO SAC 1"/>
    <property type="match status" value="1"/>
</dbReference>
<dbReference type="InterPro" id="IPR036779">
    <property type="entry name" value="LysM_dom_sf"/>
</dbReference>
<keyword evidence="3" id="KW-1185">Reference proteome</keyword>
<feature type="transmembrane region" description="Helical" evidence="1">
    <location>
        <begin position="24"/>
        <end position="44"/>
    </location>
</feature>
<keyword evidence="1" id="KW-0812">Transmembrane</keyword>
<gene>
    <name evidence="2" type="ORF">HYC85_010886</name>
</gene>
<evidence type="ECO:0000313" key="3">
    <source>
        <dbReference type="Proteomes" id="UP000593564"/>
    </source>
</evidence>
<accession>A0A7J7HJ68</accession>
<dbReference type="Proteomes" id="UP000593564">
    <property type="component" value="Unassembled WGS sequence"/>
</dbReference>
<dbReference type="AlphaFoldDB" id="A0A7J7HJ68"/>
<keyword evidence="1" id="KW-1133">Transmembrane helix</keyword>
<proteinExistence type="predicted"/>
<evidence type="ECO:0008006" key="4">
    <source>
        <dbReference type="Google" id="ProtNLM"/>
    </source>
</evidence>
<comment type="caution">
    <text evidence="2">The sequence shown here is derived from an EMBL/GenBank/DDBJ whole genome shotgun (WGS) entry which is preliminary data.</text>
</comment>
<organism evidence="2 3">
    <name type="scientific">Camellia sinensis</name>
    <name type="common">Tea plant</name>
    <name type="synonym">Thea sinensis</name>
    <dbReference type="NCBI Taxonomy" id="4442"/>
    <lineage>
        <taxon>Eukaryota</taxon>
        <taxon>Viridiplantae</taxon>
        <taxon>Streptophyta</taxon>
        <taxon>Embryophyta</taxon>
        <taxon>Tracheophyta</taxon>
        <taxon>Spermatophyta</taxon>
        <taxon>Magnoliopsida</taxon>
        <taxon>eudicotyledons</taxon>
        <taxon>Gunneridae</taxon>
        <taxon>Pentapetalae</taxon>
        <taxon>asterids</taxon>
        <taxon>Ericales</taxon>
        <taxon>Theaceae</taxon>
        <taxon>Camellia</taxon>
    </lineage>
</organism>
<sequence>MASKHTKRLTITSLTIADHYTASWYYAIVLVSLIIILTSSLLMAMDIIEFELVALTTTLREINNKQQKLMILKNSPPCDEIYLVEEGETLQTIGDKCGDPFIVEHNPHIHDPDEVIPGLVIKITPSKT</sequence>